<evidence type="ECO:0000256" key="1">
    <source>
        <dbReference type="SAM" id="Phobius"/>
    </source>
</evidence>
<keyword evidence="1" id="KW-0812">Transmembrane</keyword>
<organism evidence="2 3">
    <name type="scientific">Cnuella takakiae</name>
    <dbReference type="NCBI Taxonomy" id="1302690"/>
    <lineage>
        <taxon>Bacteria</taxon>
        <taxon>Pseudomonadati</taxon>
        <taxon>Bacteroidota</taxon>
        <taxon>Chitinophagia</taxon>
        <taxon>Chitinophagales</taxon>
        <taxon>Chitinophagaceae</taxon>
        <taxon>Cnuella</taxon>
    </lineage>
</organism>
<feature type="transmembrane region" description="Helical" evidence="1">
    <location>
        <begin position="59"/>
        <end position="82"/>
    </location>
</feature>
<keyword evidence="1" id="KW-1133">Transmembrane helix</keyword>
<protein>
    <submittedName>
        <fullName evidence="2">Uncharacterized protein</fullName>
    </submittedName>
</protein>
<sequence>MPNPKDIKDLLARKITMYVLVCTGVLGTLGIALVLVVLFRKGDTAAETDQMVDNGLKVLQFVFASILPLLGTWLGTILAFYFSKENFTAANESVRSLVDKITSDKKLASIAVKDAMIPLTRIEAYTVRYDSPDLAATILVKDMLQFLQHINRNRLVLLTSKDQARMVIHKSIITEFAAMNAANFETCTLKDMQEQGSERIRKILANSIAFVSLSATLQEAKKRMDERNAGGKEEICQDVFVTASGGSDEPVLGWITEVEIAKNSVVE</sequence>
<dbReference type="OrthoDB" id="4582921at2"/>
<dbReference type="EMBL" id="FQUO01000009">
    <property type="protein sequence ID" value="SHF57456.1"/>
    <property type="molecule type" value="Genomic_DNA"/>
</dbReference>
<name>A0A1M5CRY8_9BACT</name>
<evidence type="ECO:0000313" key="3">
    <source>
        <dbReference type="Proteomes" id="UP000184368"/>
    </source>
</evidence>
<evidence type="ECO:0000313" key="2">
    <source>
        <dbReference type="EMBL" id="SHF57456.1"/>
    </source>
</evidence>
<accession>A0A1M5CRY8</accession>
<feature type="transmembrane region" description="Helical" evidence="1">
    <location>
        <begin position="15"/>
        <end position="39"/>
    </location>
</feature>
<proteinExistence type="predicted"/>
<dbReference type="RefSeq" id="WP_143157319.1">
    <property type="nucleotide sequence ID" value="NZ_FQUO01000009.1"/>
</dbReference>
<keyword evidence="3" id="KW-1185">Reference proteome</keyword>
<keyword evidence="1" id="KW-0472">Membrane</keyword>
<reference evidence="2 3" key="1">
    <citation type="submission" date="2016-11" db="EMBL/GenBank/DDBJ databases">
        <authorList>
            <person name="Jaros S."/>
            <person name="Januszkiewicz K."/>
            <person name="Wedrychowicz H."/>
        </authorList>
    </citation>
    <scope>NUCLEOTIDE SEQUENCE [LARGE SCALE GENOMIC DNA]</scope>
    <source>
        <strain evidence="2 3">DSM 26897</strain>
    </source>
</reference>
<dbReference type="Proteomes" id="UP000184368">
    <property type="component" value="Unassembled WGS sequence"/>
</dbReference>
<gene>
    <name evidence="2" type="ORF">SAMN05444008_109189</name>
</gene>
<dbReference type="STRING" id="1302690.BUE76_08445"/>
<dbReference type="AlphaFoldDB" id="A0A1M5CRY8"/>